<dbReference type="AlphaFoldDB" id="A0A5N6RTG1"/>
<sequence>MTMKTREVVDPRWHILTEIRRQESASAGRYAKVFYADNHLGFGLFDRVAFGASTGAASASSATIDAFMYPGFDYDCSDFHGLITVRITKCGGCLRLISDILS</sequence>
<dbReference type="Proteomes" id="UP000327013">
    <property type="component" value="Chromosome 8"/>
</dbReference>
<keyword evidence="2" id="KW-1185">Reference proteome</keyword>
<evidence type="ECO:0000313" key="1">
    <source>
        <dbReference type="EMBL" id="KAE8125177.1"/>
    </source>
</evidence>
<reference evidence="1 2" key="1">
    <citation type="submission" date="2019-06" db="EMBL/GenBank/DDBJ databases">
        <title>A chromosomal-level reference genome of Carpinus fangiana (Coryloideae, Betulaceae).</title>
        <authorList>
            <person name="Yang X."/>
            <person name="Wang Z."/>
            <person name="Zhang L."/>
            <person name="Hao G."/>
            <person name="Liu J."/>
            <person name="Yang Y."/>
        </authorList>
    </citation>
    <scope>NUCLEOTIDE SEQUENCE [LARGE SCALE GENOMIC DNA]</scope>
    <source>
        <strain evidence="1">Cfa_2016G</strain>
        <tissue evidence="1">Leaf</tissue>
    </source>
</reference>
<dbReference type="EMBL" id="CM017328">
    <property type="protein sequence ID" value="KAE8125177.1"/>
    <property type="molecule type" value="Genomic_DNA"/>
</dbReference>
<organism evidence="1 2">
    <name type="scientific">Carpinus fangiana</name>
    <dbReference type="NCBI Taxonomy" id="176857"/>
    <lineage>
        <taxon>Eukaryota</taxon>
        <taxon>Viridiplantae</taxon>
        <taxon>Streptophyta</taxon>
        <taxon>Embryophyta</taxon>
        <taxon>Tracheophyta</taxon>
        <taxon>Spermatophyta</taxon>
        <taxon>Magnoliopsida</taxon>
        <taxon>eudicotyledons</taxon>
        <taxon>Gunneridae</taxon>
        <taxon>Pentapetalae</taxon>
        <taxon>rosids</taxon>
        <taxon>fabids</taxon>
        <taxon>Fagales</taxon>
        <taxon>Betulaceae</taxon>
        <taxon>Carpinus</taxon>
    </lineage>
</organism>
<gene>
    <name evidence="1" type="ORF">FH972_020010</name>
</gene>
<evidence type="ECO:0000313" key="2">
    <source>
        <dbReference type="Proteomes" id="UP000327013"/>
    </source>
</evidence>
<proteinExistence type="predicted"/>
<accession>A0A5N6RTG1</accession>
<name>A0A5N6RTG1_9ROSI</name>
<protein>
    <submittedName>
        <fullName evidence="1">Uncharacterized protein</fullName>
    </submittedName>
</protein>